<name>A0ACC3MPS8_9PEZI</name>
<reference evidence="1" key="1">
    <citation type="submission" date="2023-07" db="EMBL/GenBank/DDBJ databases">
        <title>Black Yeasts Isolated from many extreme environments.</title>
        <authorList>
            <person name="Coleine C."/>
            <person name="Stajich J.E."/>
            <person name="Selbmann L."/>
        </authorList>
    </citation>
    <scope>NUCLEOTIDE SEQUENCE</scope>
    <source>
        <strain evidence="1">CCFEE 5714</strain>
    </source>
</reference>
<accession>A0ACC3MPS8</accession>
<proteinExistence type="predicted"/>
<evidence type="ECO:0000313" key="1">
    <source>
        <dbReference type="EMBL" id="KAK3700798.1"/>
    </source>
</evidence>
<dbReference type="EMBL" id="JAUTXU010000180">
    <property type="protein sequence ID" value="KAK3700798.1"/>
    <property type="molecule type" value="Genomic_DNA"/>
</dbReference>
<gene>
    <name evidence="1" type="ORF">LTR37_015770</name>
</gene>
<protein>
    <submittedName>
        <fullName evidence="1">Uncharacterized protein</fullName>
    </submittedName>
</protein>
<dbReference type="Proteomes" id="UP001281147">
    <property type="component" value="Unassembled WGS sequence"/>
</dbReference>
<sequence>MAKTSQFKAYDLRRKKLHTISSPPVKLTQSRLERGEWAAATKASASATTRPSKVTKKRGRFSKKAATKKPPQRAADLMRCAASDEIECLHCNKPGDDQTCGVSCYREFKKQHFVGKQIDIRGPGPMGYGAYTKPGVSIENGQYLDEYIGDLRPLKSYESSSSLYCFVIPQTCVVDAEKAGNWTRFVNSSCKPNVKPWADFVGKRHVIVFQALKDIGPEEEIVFDYGKAYFEKAGFECACDAHDRRHLPGQNEPKAKKAGSRR</sequence>
<keyword evidence="2" id="KW-1185">Reference proteome</keyword>
<evidence type="ECO:0000313" key="2">
    <source>
        <dbReference type="Proteomes" id="UP001281147"/>
    </source>
</evidence>
<organism evidence="1 2">
    <name type="scientific">Vermiconidia calcicola</name>
    <dbReference type="NCBI Taxonomy" id="1690605"/>
    <lineage>
        <taxon>Eukaryota</taxon>
        <taxon>Fungi</taxon>
        <taxon>Dikarya</taxon>
        <taxon>Ascomycota</taxon>
        <taxon>Pezizomycotina</taxon>
        <taxon>Dothideomycetes</taxon>
        <taxon>Dothideomycetidae</taxon>
        <taxon>Mycosphaerellales</taxon>
        <taxon>Extremaceae</taxon>
        <taxon>Vermiconidia</taxon>
    </lineage>
</organism>
<comment type="caution">
    <text evidence="1">The sequence shown here is derived from an EMBL/GenBank/DDBJ whole genome shotgun (WGS) entry which is preliminary data.</text>
</comment>